<keyword evidence="2" id="KW-1185">Reference proteome</keyword>
<sequence>MLRLCAVQGASRSTYSAFGGNGDCHGRGKAALMPSHMPCTRQHLSGISAPGRKHCCQRDPDLNVFGRFGSHCIR</sequence>
<reference evidence="2" key="2">
    <citation type="submission" date="2015-01" db="EMBL/GenBank/DDBJ databases">
        <title>Evolutionary Origins and Diversification of the Mycorrhizal Mutualists.</title>
        <authorList>
            <consortium name="DOE Joint Genome Institute"/>
            <consortium name="Mycorrhizal Genomics Consortium"/>
            <person name="Kohler A."/>
            <person name="Kuo A."/>
            <person name="Nagy L.G."/>
            <person name="Floudas D."/>
            <person name="Copeland A."/>
            <person name="Barry K.W."/>
            <person name="Cichocki N."/>
            <person name="Veneault-Fourrey C."/>
            <person name="LaButti K."/>
            <person name="Lindquist E.A."/>
            <person name="Lipzen A."/>
            <person name="Lundell T."/>
            <person name="Morin E."/>
            <person name="Murat C."/>
            <person name="Riley R."/>
            <person name="Ohm R."/>
            <person name="Sun H."/>
            <person name="Tunlid A."/>
            <person name="Henrissat B."/>
            <person name="Grigoriev I.V."/>
            <person name="Hibbett D.S."/>
            <person name="Martin F."/>
        </authorList>
    </citation>
    <scope>NUCLEOTIDE SEQUENCE [LARGE SCALE GENOMIC DNA]</scope>
    <source>
        <strain evidence="2">441</strain>
    </source>
</reference>
<dbReference type="HOGENOM" id="CLU_2688723_0_0_1"/>
<gene>
    <name evidence="1" type="ORF">PISMIDRAFT_683677</name>
</gene>
<dbReference type="Proteomes" id="UP000054018">
    <property type="component" value="Unassembled WGS sequence"/>
</dbReference>
<reference evidence="1 2" key="1">
    <citation type="submission" date="2014-04" db="EMBL/GenBank/DDBJ databases">
        <authorList>
            <consortium name="DOE Joint Genome Institute"/>
            <person name="Kuo A."/>
            <person name="Kohler A."/>
            <person name="Costa M.D."/>
            <person name="Nagy L.G."/>
            <person name="Floudas D."/>
            <person name="Copeland A."/>
            <person name="Barry K.W."/>
            <person name="Cichocki N."/>
            <person name="Veneault-Fourrey C."/>
            <person name="LaButti K."/>
            <person name="Lindquist E.A."/>
            <person name="Lipzen A."/>
            <person name="Lundell T."/>
            <person name="Morin E."/>
            <person name="Murat C."/>
            <person name="Sun H."/>
            <person name="Tunlid A."/>
            <person name="Henrissat B."/>
            <person name="Grigoriev I.V."/>
            <person name="Hibbett D.S."/>
            <person name="Martin F."/>
            <person name="Nordberg H.P."/>
            <person name="Cantor M.N."/>
            <person name="Hua S.X."/>
        </authorList>
    </citation>
    <scope>NUCLEOTIDE SEQUENCE [LARGE SCALE GENOMIC DNA]</scope>
    <source>
        <strain evidence="1 2">441</strain>
    </source>
</reference>
<dbReference type="EMBL" id="KN833794">
    <property type="protein sequence ID" value="KIK18981.1"/>
    <property type="molecule type" value="Genomic_DNA"/>
</dbReference>
<proteinExistence type="predicted"/>
<name>A0A0C9YQX5_9AGAM</name>
<dbReference type="AlphaFoldDB" id="A0A0C9YQX5"/>
<evidence type="ECO:0000313" key="2">
    <source>
        <dbReference type="Proteomes" id="UP000054018"/>
    </source>
</evidence>
<organism evidence="1 2">
    <name type="scientific">Pisolithus microcarpus 441</name>
    <dbReference type="NCBI Taxonomy" id="765257"/>
    <lineage>
        <taxon>Eukaryota</taxon>
        <taxon>Fungi</taxon>
        <taxon>Dikarya</taxon>
        <taxon>Basidiomycota</taxon>
        <taxon>Agaricomycotina</taxon>
        <taxon>Agaricomycetes</taxon>
        <taxon>Agaricomycetidae</taxon>
        <taxon>Boletales</taxon>
        <taxon>Sclerodermatineae</taxon>
        <taxon>Pisolithaceae</taxon>
        <taxon>Pisolithus</taxon>
    </lineage>
</organism>
<evidence type="ECO:0000313" key="1">
    <source>
        <dbReference type="EMBL" id="KIK18981.1"/>
    </source>
</evidence>
<accession>A0A0C9YQX5</accession>
<protein>
    <submittedName>
        <fullName evidence="1">Uncharacterized protein</fullName>
    </submittedName>
</protein>